<organism evidence="1 2">
    <name type="scientific">Claviceps aff. purpurea</name>
    <dbReference type="NCBI Taxonomy" id="1967640"/>
    <lineage>
        <taxon>Eukaryota</taxon>
        <taxon>Fungi</taxon>
        <taxon>Dikarya</taxon>
        <taxon>Ascomycota</taxon>
        <taxon>Pezizomycotina</taxon>
        <taxon>Sordariomycetes</taxon>
        <taxon>Hypocreomycetidae</taxon>
        <taxon>Hypocreales</taxon>
        <taxon>Clavicipitaceae</taxon>
        <taxon>Claviceps</taxon>
    </lineage>
</organism>
<evidence type="ECO:0000313" key="1">
    <source>
        <dbReference type="EMBL" id="KAG6289297.1"/>
    </source>
</evidence>
<evidence type="ECO:0000313" key="2">
    <source>
        <dbReference type="Proteomes" id="UP000707071"/>
    </source>
</evidence>
<accession>A0A9P7QCF4</accession>
<proteinExistence type="predicted"/>
<gene>
    <name evidence="1" type="ORF">E4U09_005075</name>
</gene>
<reference evidence="1 2" key="1">
    <citation type="journal article" date="2020" name="bioRxiv">
        <title>Whole genome comparisons of ergot fungi reveals the divergence and evolution of species within the genus Claviceps are the result of varying mechanisms driving genome evolution and host range expansion.</title>
        <authorList>
            <person name="Wyka S.A."/>
            <person name="Mondo S.J."/>
            <person name="Liu M."/>
            <person name="Dettman J."/>
            <person name="Nalam V."/>
            <person name="Broders K.D."/>
        </authorList>
    </citation>
    <scope>NUCLEOTIDE SEQUENCE [LARGE SCALE GENOMIC DNA]</scope>
    <source>
        <strain evidence="1 2">Clav52</strain>
    </source>
</reference>
<keyword evidence="2" id="KW-1185">Reference proteome</keyword>
<sequence>MSPQPLDVCLYRREFRGRLGSRVQQASRTIWIRGSGLSPLHVYKSAVARPRRVCTVSPLSCLPAEYRPQRKTPSYLSLLLVLSGPNRISSDDDGECTFVHSHFRSKVSATRVLTGRDDCYLNVTTVLLLRDGHAATALKILKAHDLPPMAHALALDGYLTSWTTKGEEADEGLTSLPRRLLLLLMPTSLPT</sequence>
<name>A0A9P7QCF4_9HYPO</name>
<dbReference type="Proteomes" id="UP000707071">
    <property type="component" value="Unassembled WGS sequence"/>
</dbReference>
<dbReference type="AlphaFoldDB" id="A0A9P7QCF4"/>
<comment type="caution">
    <text evidence="1">The sequence shown here is derived from an EMBL/GenBank/DDBJ whole genome shotgun (WGS) entry which is preliminary data.</text>
</comment>
<protein>
    <submittedName>
        <fullName evidence="1">Uncharacterized protein</fullName>
    </submittedName>
</protein>
<dbReference type="EMBL" id="SRRH01000416">
    <property type="protein sequence ID" value="KAG6289297.1"/>
    <property type="molecule type" value="Genomic_DNA"/>
</dbReference>